<dbReference type="PANTHER" id="PTHR32552">
    <property type="entry name" value="FERRICHROME IRON RECEPTOR-RELATED"/>
    <property type="match status" value="1"/>
</dbReference>
<evidence type="ECO:0000313" key="15">
    <source>
        <dbReference type="Proteomes" id="UP001419910"/>
    </source>
</evidence>
<keyword evidence="3 11" id="KW-1134">Transmembrane beta strand</keyword>
<reference evidence="14 15" key="1">
    <citation type="submission" date="2024-05" db="EMBL/GenBank/DDBJ databases">
        <authorList>
            <person name="Liu Q."/>
            <person name="Xin Y.-H."/>
        </authorList>
    </citation>
    <scope>NUCLEOTIDE SEQUENCE [LARGE SCALE GENOMIC DNA]</scope>
    <source>
        <strain evidence="14 15">CGMCC 1.10181</strain>
    </source>
</reference>
<feature type="non-terminal residue" evidence="14">
    <location>
        <position position="245"/>
    </location>
</feature>
<keyword evidence="14" id="KW-0675">Receptor</keyword>
<evidence type="ECO:0000313" key="14">
    <source>
        <dbReference type="EMBL" id="MEN2789987.1"/>
    </source>
</evidence>
<evidence type="ECO:0000256" key="1">
    <source>
        <dbReference type="ARBA" id="ARBA00004571"/>
    </source>
</evidence>
<feature type="chain" id="PRO_5047339367" evidence="12">
    <location>
        <begin position="27"/>
        <end position="245"/>
    </location>
</feature>
<dbReference type="PROSITE" id="PS51257">
    <property type="entry name" value="PROKAR_LIPOPROTEIN"/>
    <property type="match status" value="1"/>
</dbReference>
<feature type="signal peptide" evidence="12">
    <location>
        <begin position="1"/>
        <end position="26"/>
    </location>
</feature>
<keyword evidence="9 11" id="KW-0472">Membrane</keyword>
<feature type="domain" description="TonB-dependent receptor plug" evidence="13">
    <location>
        <begin position="51"/>
        <end position="165"/>
    </location>
</feature>
<organism evidence="14 15">
    <name type="scientific">Sphingomonas oligophenolica</name>
    <dbReference type="NCBI Taxonomy" id="301154"/>
    <lineage>
        <taxon>Bacteria</taxon>
        <taxon>Pseudomonadati</taxon>
        <taxon>Pseudomonadota</taxon>
        <taxon>Alphaproteobacteria</taxon>
        <taxon>Sphingomonadales</taxon>
        <taxon>Sphingomonadaceae</taxon>
        <taxon>Sphingomonas</taxon>
    </lineage>
</organism>
<dbReference type="InterPro" id="IPR039426">
    <property type="entry name" value="TonB-dep_rcpt-like"/>
</dbReference>
<evidence type="ECO:0000256" key="9">
    <source>
        <dbReference type="ARBA" id="ARBA00023136"/>
    </source>
</evidence>
<gene>
    <name evidence="14" type="ORF">ABC974_10145</name>
</gene>
<evidence type="ECO:0000256" key="11">
    <source>
        <dbReference type="PROSITE-ProRule" id="PRU01360"/>
    </source>
</evidence>
<evidence type="ECO:0000256" key="6">
    <source>
        <dbReference type="ARBA" id="ARBA00023004"/>
    </source>
</evidence>
<dbReference type="Pfam" id="PF07715">
    <property type="entry name" value="Plug"/>
    <property type="match status" value="1"/>
</dbReference>
<protein>
    <submittedName>
        <fullName evidence="14">TonB-dependent receptor plug domain-containing protein</fullName>
    </submittedName>
</protein>
<evidence type="ECO:0000256" key="5">
    <source>
        <dbReference type="ARBA" id="ARBA00022692"/>
    </source>
</evidence>
<evidence type="ECO:0000256" key="8">
    <source>
        <dbReference type="ARBA" id="ARBA00023077"/>
    </source>
</evidence>
<dbReference type="SUPFAM" id="SSF56935">
    <property type="entry name" value="Porins"/>
    <property type="match status" value="1"/>
</dbReference>
<keyword evidence="6" id="KW-0408">Iron</keyword>
<comment type="caution">
    <text evidence="14">The sequence shown here is derived from an EMBL/GenBank/DDBJ whole genome shotgun (WGS) entry which is preliminary data.</text>
</comment>
<evidence type="ECO:0000259" key="13">
    <source>
        <dbReference type="Pfam" id="PF07715"/>
    </source>
</evidence>
<evidence type="ECO:0000256" key="2">
    <source>
        <dbReference type="ARBA" id="ARBA00022448"/>
    </source>
</evidence>
<keyword evidence="10 11" id="KW-0998">Cell outer membrane</keyword>
<comment type="similarity">
    <text evidence="11">Belongs to the TonB-dependent receptor family.</text>
</comment>
<dbReference type="PANTHER" id="PTHR32552:SF81">
    <property type="entry name" value="TONB-DEPENDENT OUTER MEMBRANE RECEPTOR"/>
    <property type="match status" value="1"/>
</dbReference>
<accession>A0ABU9Y2J4</accession>
<evidence type="ECO:0000256" key="10">
    <source>
        <dbReference type="ARBA" id="ARBA00023237"/>
    </source>
</evidence>
<name>A0ABU9Y2J4_9SPHN</name>
<keyword evidence="7" id="KW-0406">Ion transport</keyword>
<sequence length="245" mass="26404">MSKSFHRYAILASTILACGAWGSAFAQDRPASENTAPDDVIVSARRVDERLQDVPISITVFNQQQLTSRNVVNAQDLATYTPSLSANANFGNENTTFALRGFAQDIGTAPSVGVYFADVVAPRGASNGLPAGDGVLPGSFFDLQNVQVLKGPQGTLFGRNTTGGAVLLVPQRPTYKLEGYVEGSYGNYDMRRVQGVLNIPLSDTFRVRMGVDRMTRDGYLNNISGVGPKDFNNVNYWAARLSIVA</sequence>
<keyword evidence="4" id="KW-0410">Iron transport</keyword>
<proteinExistence type="inferred from homology"/>
<evidence type="ECO:0000256" key="4">
    <source>
        <dbReference type="ARBA" id="ARBA00022496"/>
    </source>
</evidence>
<dbReference type="InterPro" id="IPR036942">
    <property type="entry name" value="Beta-barrel_TonB_sf"/>
</dbReference>
<keyword evidence="12" id="KW-0732">Signal</keyword>
<dbReference type="EMBL" id="JBDIME010000007">
    <property type="protein sequence ID" value="MEN2789987.1"/>
    <property type="molecule type" value="Genomic_DNA"/>
</dbReference>
<evidence type="ECO:0000256" key="3">
    <source>
        <dbReference type="ARBA" id="ARBA00022452"/>
    </source>
</evidence>
<dbReference type="PROSITE" id="PS52016">
    <property type="entry name" value="TONB_DEPENDENT_REC_3"/>
    <property type="match status" value="1"/>
</dbReference>
<evidence type="ECO:0000256" key="12">
    <source>
        <dbReference type="SAM" id="SignalP"/>
    </source>
</evidence>
<dbReference type="RefSeq" id="WP_345840424.1">
    <property type="nucleotide sequence ID" value="NZ_JBDIME010000007.1"/>
</dbReference>
<dbReference type="Proteomes" id="UP001419910">
    <property type="component" value="Unassembled WGS sequence"/>
</dbReference>
<dbReference type="Gene3D" id="2.40.170.20">
    <property type="entry name" value="TonB-dependent receptor, beta-barrel domain"/>
    <property type="match status" value="1"/>
</dbReference>
<keyword evidence="5 11" id="KW-0812">Transmembrane</keyword>
<evidence type="ECO:0000256" key="7">
    <source>
        <dbReference type="ARBA" id="ARBA00023065"/>
    </source>
</evidence>
<keyword evidence="2 11" id="KW-0813">Transport</keyword>
<keyword evidence="15" id="KW-1185">Reference proteome</keyword>
<dbReference type="InterPro" id="IPR012910">
    <property type="entry name" value="Plug_dom"/>
</dbReference>
<keyword evidence="8" id="KW-0798">TonB box</keyword>
<comment type="subcellular location">
    <subcellularLocation>
        <location evidence="1 11">Cell outer membrane</location>
        <topology evidence="1 11">Multi-pass membrane protein</topology>
    </subcellularLocation>
</comment>